<dbReference type="PANTHER" id="PTHR24296">
    <property type="entry name" value="CYTOCHROME P450"/>
    <property type="match status" value="1"/>
</dbReference>
<dbReference type="InterPro" id="IPR017972">
    <property type="entry name" value="Cyt_P450_CS"/>
</dbReference>
<dbReference type="PROSITE" id="PS00086">
    <property type="entry name" value="CYTOCHROME_P450"/>
    <property type="match status" value="1"/>
</dbReference>
<dbReference type="InterPro" id="IPR001128">
    <property type="entry name" value="Cyt_P450"/>
</dbReference>
<sequence>MIWLTTSIALLLGILALAVHAFAGRARIHRHGQRLSRPSDSLPILGNAIQFLKPRHVLFDWFVKCQRVFGDETFEISVPSLPPGVVINSPVVLEYVLKNEASITKGQFFTDRSWDLFGYGIINASGELWRAQRKAGLKFFSGTNLEVMVDDVLPDVYEDSIREGLLQAARDRSVIDLQKVFHDLTTTVVGHMAYDMEIDASSPFSKAFDHASSQIGLRFQNPLYRITEMFTGASFRASLVEVKRFGKQIVTEARKRRARDAFESLVTNTNEEEAKFNAQRTDPGADGHGLGFGTLIDSLIESLGDPVIVADAALNFLSAGRDTTAQSLTWTLYALLRHPDCLRRIRDEIDAVFQPNDDKSGEYVHLHLAHLQPTSLPYTTATFYEALRLYPPVPFEIKQTTQPVTLPDSTSLPAGAIVVWCIWALNRSARTFGADADSFNPGRWLEKDRATTSDDVHFTGNARPVGEFPVFNGGPRSCLGKKMAEVMACWVLVRLLAEWEFEEVNDGLHMDAETGERRSANSLTLPMEGGLPVRVRQRRKEAVGEGRNEAVGERRRKVQIEDGDGHDEQ</sequence>
<evidence type="ECO:0000256" key="1">
    <source>
        <dbReference type="ARBA" id="ARBA00010617"/>
    </source>
</evidence>
<accession>A0A0D2FC76</accession>
<dbReference type="InterPro" id="IPR036396">
    <property type="entry name" value="Cyt_P450_sf"/>
</dbReference>
<feature type="signal peptide" evidence="8">
    <location>
        <begin position="1"/>
        <end position="21"/>
    </location>
</feature>
<dbReference type="EMBL" id="KN846960">
    <property type="protein sequence ID" value="KIW65588.1"/>
    <property type="molecule type" value="Genomic_DNA"/>
</dbReference>
<keyword evidence="2 5" id="KW-0479">Metal-binding</keyword>
<evidence type="ECO:0000256" key="5">
    <source>
        <dbReference type="PIRSR" id="PIRSR602401-1"/>
    </source>
</evidence>
<feature type="region of interest" description="Disordered" evidence="7">
    <location>
        <begin position="515"/>
        <end position="569"/>
    </location>
</feature>
<dbReference type="GO" id="GO:0016705">
    <property type="term" value="F:oxidoreductase activity, acting on paired donors, with incorporation or reduction of molecular oxygen"/>
    <property type="evidence" value="ECO:0007669"/>
    <property type="project" value="InterPro"/>
</dbReference>
<feature type="compositionally biased region" description="Basic and acidic residues" evidence="7">
    <location>
        <begin position="540"/>
        <end position="553"/>
    </location>
</feature>
<keyword evidence="5 6" id="KW-0349">Heme</keyword>
<dbReference type="GO" id="GO:0004497">
    <property type="term" value="F:monooxygenase activity"/>
    <property type="evidence" value="ECO:0007669"/>
    <property type="project" value="UniProtKB-KW"/>
</dbReference>
<evidence type="ECO:0008006" key="11">
    <source>
        <dbReference type="Google" id="ProtNLM"/>
    </source>
</evidence>
<keyword evidence="8" id="KW-0732">Signal</keyword>
<proteinExistence type="inferred from homology"/>
<dbReference type="PRINTS" id="PR00463">
    <property type="entry name" value="EP450I"/>
</dbReference>
<dbReference type="GO" id="GO:0005506">
    <property type="term" value="F:iron ion binding"/>
    <property type="evidence" value="ECO:0007669"/>
    <property type="project" value="InterPro"/>
</dbReference>
<evidence type="ECO:0000313" key="9">
    <source>
        <dbReference type="EMBL" id="KIW65588.1"/>
    </source>
</evidence>
<protein>
    <recommendedName>
        <fullName evidence="11">Cytochrome P450</fullName>
    </recommendedName>
</protein>
<organism evidence="9 10">
    <name type="scientific">Phialophora macrospora</name>
    <dbReference type="NCBI Taxonomy" id="1851006"/>
    <lineage>
        <taxon>Eukaryota</taxon>
        <taxon>Fungi</taxon>
        <taxon>Dikarya</taxon>
        <taxon>Ascomycota</taxon>
        <taxon>Pezizomycotina</taxon>
        <taxon>Eurotiomycetes</taxon>
        <taxon>Chaetothyriomycetidae</taxon>
        <taxon>Chaetothyriales</taxon>
        <taxon>Herpotrichiellaceae</taxon>
        <taxon>Phialophora</taxon>
    </lineage>
</organism>
<evidence type="ECO:0000313" key="10">
    <source>
        <dbReference type="Proteomes" id="UP000054266"/>
    </source>
</evidence>
<evidence type="ECO:0000256" key="8">
    <source>
        <dbReference type="SAM" id="SignalP"/>
    </source>
</evidence>
<keyword evidence="6" id="KW-0503">Monooxygenase</keyword>
<dbReference type="STRING" id="5601.A0A0D2FC76"/>
<dbReference type="Proteomes" id="UP000054266">
    <property type="component" value="Unassembled WGS sequence"/>
</dbReference>
<keyword evidence="4 5" id="KW-0408">Iron</keyword>
<feature type="chain" id="PRO_5002242018" description="Cytochrome P450" evidence="8">
    <location>
        <begin position="22"/>
        <end position="569"/>
    </location>
</feature>
<comment type="cofactor">
    <cofactor evidence="5">
        <name>heme</name>
        <dbReference type="ChEBI" id="CHEBI:30413"/>
    </cofactor>
</comment>
<dbReference type="InterPro" id="IPR002401">
    <property type="entry name" value="Cyt_P450_E_grp-I"/>
</dbReference>
<evidence type="ECO:0000256" key="2">
    <source>
        <dbReference type="ARBA" id="ARBA00022723"/>
    </source>
</evidence>
<dbReference type="SUPFAM" id="SSF48264">
    <property type="entry name" value="Cytochrome P450"/>
    <property type="match status" value="1"/>
</dbReference>
<evidence type="ECO:0000256" key="3">
    <source>
        <dbReference type="ARBA" id="ARBA00023002"/>
    </source>
</evidence>
<reference evidence="9 10" key="1">
    <citation type="submission" date="2015-01" db="EMBL/GenBank/DDBJ databases">
        <title>The Genome Sequence of Capronia semiimmersa CBS27337.</title>
        <authorList>
            <consortium name="The Broad Institute Genomics Platform"/>
            <person name="Cuomo C."/>
            <person name="de Hoog S."/>
            <person name="Gorbushina A."/>
            <person name="Stielow B."/>
            <person name="Teixiera M."/>
            <person name="Abouelleil A."/>
            <person name="Chapman S.B."/>
            <person name="Priest M."/>
            <person name="Young S.K."/>
            <person name="Wortman J."/>
            <person name="Nusbaum C."/>
            <person name="Birren B."/>
        </authorList>
    </citation>
    <scope>NUCLEOTIDE SEQUENCE [LARGE SCALE GENOMIC DNA]</scope>
    <source>
        <strain evidence="9 10">CBS 27337</strain>
    </source>
</reference>
<gene>
    <name evidence="9" type="ORF">PV04_07834</name>
</gene>
<comment type="similarity">
    <text evidence="1 6">Belongs to the cytochrome P450 family.</text>
</comment>
<dbReference type="Pfam" id="PF00067">
    <property type="entry name" value="p450"/>
    <property type="match status" value="1"/>
</dbReference>
<name>A0A0D2FC76_9EURO</name>
<evidence type="ECO:0000256" key="4">
    <source>
        <dbReference type="ARBA" id="ARBA00023004"/>
    </source>
</evidence>
<feature type="binding site" description="axial binding residue" evidence="5">
    <location>
        <position position="478"/>
    </location>
    <ligand>
        <name>heme</name>
        <dbReference type="ChEBI" id="CHEBI:30413"/>
    </ligand>
    <ligandPart>
        <name>Fe</name>
        <dbReference type="ChEBI" id="CHEBI:18248"/>
    </ligandPart>
</feature>
<keyword evidence="10" id="KW-1185">Reference proteome</keyword>
<dbReference type="Gene3D" id="1.10.630.10">
    <property type="entry name" value="Cytochrome P450"/>
    <property type="match status" value="1"/>
</dbReference>
<dbReference type="AlphaFoldDB" id="A0A0D2FC76"/>
<dbReference type="PRINTS" id="PR00385">
    <property type="entry name" value="P450"/>
</dbReference>
<evidence type="ECO:0000256" key="7">
    <source>
        <dbReference type="SAM" id="MobiDB-lite"/>
    </source>
</evidence>
<keyword evidence="3 6" id="KW-0560">Oxidoreductase</keyword>
<dbReference type="GO" id="GO:0020037">
    <property type="term" value="F:heme binding"/>
    <property type="evidence" value="ECO:0007669"/>
    <property type="project" value="InterPro"/>
</dbReference>
<dbReference type="GO" id="GO:0006629">
    <property type="term" value="P:lipid metabolic process"/>
    <property type="evidence" value="ECO:0007669"/>
    <property type="project" value="UniProtKB-ARBA"/>
</dbReference>
<dbReference type="HOGENOM" id="CLU_001570_27_2_1"/>
<evidence type="ECO:0000256" key="6">
    <source>
        <dbReference type="RuleBase" id="RU000461"/>
    </source>
</evidence>